<feature type="chain" id="PRO_5041914375" description="Allergen Asp f 4" evidence="2">
    <location>
        <begin position="20"/>
        <end position="516"/>
    </location>
</feature>
<accession>A0AAD6CIZ4</accession>
<protein>
    <recommendedName>
        <fullName evidence="5">Allergen Asp f 4</fullName>
    </recommendedName>
</protein>
<feature type="compositionally biased region" description="Basic and acidic residues" evidence="1">
    <location>
        <begin position="303"/>
        <end position="319"/>
    </location>
</feature>
<feature type="region of interest" description="Disordered" evidence="1">
    <location>
        <begin position="209"/>
        <end position="267"/>
    </location>
</feature>
<name>A0AAD6CIZ4_9EURO</name>
<dbReference type="AlphaFoldDB" id="A0AAD6CIZ4"/>
<organism evidence="3 4">
    <name type="scientific">Penicillium frequentans</name>
    <dbReference type="NCBI Taxonomy" id="3151616"/>
    <lineage>
        <taxon>Eukaryota</taxon>
        <taxon>Fungi</taxon>
        <taxon>Dikarya</taxon>
        <taxon>Ascomycota</taxon>
        <taxon>Pezizomycotina</taxon>
        <taxon>Eurotiomycetes</taxon>
        <taxon>Eurotiomycetidae</taxon>
        <taxon>Eurotiales</taxon>
        <taxon>Aspergillaceae</taxon>
        <taxon>Penicillium</taxon>
    </lineage>
</organism>
<comment type="caution">
    <text evidence="3">The sequence shown here is derived from an EMBL/GenBank/DDBJ whole genome shotgun (WGS) entry which is preliminary data.</text>
</comment>
<keyword evidence="4" id="KW-1185">Reference proteome</keyword>
<dbReference type="GO" id="GO:0019863">
    <property type="term" value="F:IgE binding"/>
    <property type="evidence" value="ECO:0007669"/>
    <property type="project" value="InterPro"/>
</dbReference>
<dbReference type="GO" id="GO:0005576">
    <property type="term" value="C:extracellular region"/>
    <property type="evidence" value="ECO:0007669"/>
    <property type="project" value="InterPro"/>
</dbReference>
<evidence type="ECO:0000256" key="2">
    <source>
        <dbReference type="SAM" id="SignalP"/>
    </source>
</evidence>
<feature type="region of interest" description="Disordered" evidence="1">
    <location>
        <begin position="297"/>
        <end position="323"/>
    </location>
</feature>
<evidence type="ECO:0008006" key="5">
    <source>
        <dbReference type="Google" id="ProtNLM"/>
    </source>
</evidence>
<dbReference type="PANTHER" id="PTHR42039:SF2">
    <property type="entry name" value="ALLERGEN ASP F4 (AFU_ORTHOLOGUE AFUA_2G03830)-RELATED"/>
    <property type="match status" value="1"/>
</dbReference>
<feature type="compositionally biased region" description="Basic residues" evidence="1">
    <location>
        <begin position="217"/>
        <end position="227"/>
    </location>
</feature>
<sequence length="516" mass="55258">MQWSIFIPLVLTSIDYALASHGHLHKHAHLMPHAEKLEPRDVAWADQIPADMFIEFRTITTTVYEDCAPTNTIYVTTTVTEDVTIEPTHMLPESTPTAISQVHSAEPELTTTVHMTRTVMNVVTETPATTKTIGSVPENDNSDGLLGLDMTAPPREAMLEKTTGGIHSTTTVTASLSGFGNATVTVALDITEPSREAQTEQEPARIALAGYAPARKEPKKGKTPKKALQKEKAAKKPPTKGAKGKETAAEKHAPPHPAPGLLPNLPGLPQLLPGTAEPVLNSIGEVLDLNGHPLPQNLQWTSHPKESDVSTDGFGDRSTPKGAGINYRGNVGIPWGSNIIAVSPTEAHKYKYVVQFTGNNTEPWTVTIWNKVGPDNKLDGWYGHSALTFALAPNEAQYVAFDEDSEGAWGAAPGTDGLPTDQYGGYTSTWGEFSFGDLENSGWSGWDVSAIQAQLANQDVQGMRMCQADGQGCSTITSGAKKVVDAYTQSERHSDGIGGAASPGPVRLVVIVDYKE</sequence>
<dbReference type="PANTHER" id="PTHR42039">
    <property type="entry name" value="PUTATIVE (AFU_ORTHOLOGUE AFUA_3G02940)-RELATED"/>
    <property type="match status" value="1"/>
</dbReference>
<evidence type="ECO:0000313" key="4">
    <source>
        <dbReference type="Proteomes" id="UP001220324"/>
    </source>
</evidence>
<feature type="compositionally biased region" description="Basic and acidic residues" evidence="1">
    <location>
        <begin position="243"/>
        <end position="253"/>
    </location>
</feature>
<dbReference type="EMBL" id="JAQIZZ010000008">
    <property type="protein sequence ID" value="KAJ5524381.1"/>
    <property type="molecule type" value="Genomic_DNA"/>
</dbReference>
<dbReference type="InterPro" id="IPR038903">
    <property type="entry name" value="Allergen_Asp_f_4"/>
</dbReference>
<keyword evidence="2" id="KW-0732">Signal</keyword>
<reference evidence="3 4" key="1">
    <citation type="journal article" date="2023" name="IMA Fungus">
        <title>Comparative genomic study of the Penicillium genus elucidates a diverse pangenome and 15 lateral gene transfer events.</title>
        <authorList>
            <person name="Petersen C."/>
            <person name="Sorensen T."/>
            <person name="Nielsen M.R."/>
            <person name="Sondergaard T.E."/>
            <person name="Sorensen J.L."/>
            <person name="Fitzpatrick D.A."/>
            <person name="Frisvad J.C."/>
            <person name="Nielsen K.L."/>
        </authorList>
    </citation>
    <scope>NUCLEOTIDE SEQUENCE [LARGE SCALE GENOMIC DNA]</scope>
    <source>
        <strain evidence="3 4">IBT 35679</strain>
    </source>
</reference>
<evidence type="ECO:0000256" key="1">
    <source>
        <dbReference type="SAM" id="MobiDB-lite"/>
    </source>
</evidence>
<proteinExistence type="predicted"/>
<gene>
    <name evidence="3" type="ORF">N7494_011031</name>
</gene>
<dbReference type="Proteomes" id="UP001220324">
    <property type="component" value="Unassembled WGS sequence"/>
</dbReference>
<evidence type="ECO:0000313" key="3">
    <source>
        <dbReference type="EMBL" id="KAJ5524381.1"/>
    </source>
</evidence>
<feature type="signal peptide" evidence="2">
    <location>
        <begin position="1"/>
        <end position="19"/>
    </location>
</feature>
<dbReference type="Pfam" id="PF25312">
    <property type="entry name" value="Allergen_Asp_f_4"/>
    <property type="match status" value="1"/>
</dbReference>